<evidence type="ECO:0000313" key="3">
    <source>
        <dbReference type="Proteomes" id="UP000310636"/>
    </source>
</evidence>
<feature type="transmembrane region" description="Helical" evidence="1">
    <location>
        <begin position="108"/>
        <end position="124"/>
    </location>
</feature>
<organism evidence="2 3">
    <name type="scientific">Cohnella fermenti</name>
    <dbReference type="NCBI Taxonomy" id="2565925"/>
    <lineage>
        <taxon>Bacteria</taxon>
        <taxon>Bacillati</taxon>
        <taxon>Bacillota</taxon>
        <taxon>Bacilli</taxon>
        <taxon>Bacillales</taxon>
        <taxon>Paenibacillaceae</taxon>
        <taxon>Cohnella</taxon>
    </lineage>
</organism>
<dbReference type="NCBIfam" id="TIGR02893">
    <property type="entry name" value="spore_yabQ"/>
    <property type="match status" value="1"/>
</dbReference>
<proteinExistence type="predicted"/>
<sequence length="197" mass="22842">MNAAMHWNTIGAMLLCGLAMGVFFDAYRVACYRFSVSRWMIPGFDIAYWMLATFMVFHTLLNSNFGEVRVYVFLGIGIGISGYFALLSPKVLKVIRFLFRVVEQTALGVWRTVRAIVIVPLLWLTRVLAWIMETLFIVTAVIVLWTLRLLAKPLGGLGRWLWTRLLPVRRMLSPAVRWAGRARDKWRQIKEVFRRKS</sequence>
<keyword evidence="1" id="KW-0472">Membrane</keyword>
<feature type="transmembrane region" description="Helical" evidence="1">
    <location>
        <begin position="70"/>
        <end position="87"/>
    </location>
</feature>
<dbReference type="OrthoDB" id="1653819at2"/>
<keyword evidence="1" id="KW-1133">Transmembrane helix</keyword>
<dbReference type="InterPro" id="IPR019074">
    <property type="entry name" value="YabQ"/>
</dbReference>
<keyword evidence="1" id="KW-0812">Transmembrane</keyword>
<feature type="transmembrane region" description="Helical" evidence="1">
    <location>
        <begin position="39"/>
        <end position="58"/>
    </location>
</feature>
<feature type="transmembrane region" description="Helical" evidence="1">
    <location>
        <begin position="6"/>
        <end position="27"/>
    </location>
</feature>
<gene>
    <name evidence="2" type="primary">yabQ</name>
    <name evidence="2" type="ORF">E6C55_25055</name>
</gene>
<evidence type="ECO:0000313" key="2">
    <source>
        <dbReference type="EMBL" id="THF74494.1"/>
    </source>
</evidence>
<feature type="transmembrane region" description="Helical" evidence="1">
    <location>
        <begin position="130"/>
        <end position="151"/>
    </location>
</feature>
<reference evidence="2 3" key="1">
    <citation type="submission" date="2019-04" db="EMBL/GenBank/DDBJ databases">
        <title>Cohnella sp. nov. isolated from preserved vegetables.</title>
        <authorList>
            <person name="Lin S.-Y."/>
            <person name="Hung M.-H."/>
            <person name="Young C.-C."/>
        </authorList>
    </citation>
    <scope>NUCLEOTIDE SEQUENCE [LARGE SCALE GENOMIC DNA]</scope>
    <source>
        <strain evidence="2 3">CC-MHH1044</strain>
    </source>
</reference>
<dbReference type="AlphaFoldDB" id="A0A4S4BIP2"/>
<keyword evidence="3" id="KW-1185">Reference proteome</keyword>
<dbReference type="Proteomes" id="UP000310636">
    <property type="component" value="Unassembled WGS sequence"/>
</dbReference>
<accession>A0A4S4BIP2</accession>
<evidence type="ECO:0000256" key="1">
    <source>
        <dbReference type="SAM" id="Phobius"/>
    </source>
</evidence>
<dbReference type="RefSeq" id="WP_136372569.1">
    <property type="nucleotide sequence ID" value="NZ_SSOB01000040.1"/>
</dbReference>
<name>A0A4S4BIP2_9BACL</name>
<comment type="caution">
    <text evidence="2">The sequence shown here is derived from an EMBL/GenBank/DDBJ whole genome shotgun (WGS) entry which is preliminary data.</text>
</comment>
<dbReference type="Pfam" id="PF09578">
    <property type="entry name" value="Spore_YabQ"/>
    <property type="match status" value="1"/>
</dbReference>
<protein>
    <submittedName>
        <fullName evidence="2">Spore cortex biosynthesis protein YabQ</fullName>
    </submittedName>
</protein>
<dbReference type="EMBL" id="SSOB01000040">
    <property type="protein sequence ID" value="THF74494.1"/>
    <property type="molecule type" value="Genomic_DNA"/>
</dbReference>